<organism evidence="1">
    <name type="scientific">Brassica napus</name>
    <name type="common">Rape</name>
    <dbReference type="NCBI Taxonomy" id="3708"/>
    <lineage>
        <taxon>Eukaryota</taxon>
        <taxon>Viridiplantae</taxon>
        <taxon>Streptophyta</taxon>
        <taxon>Embryophyta</taxon>
        <taxon>Tracheophyta</taxon>
        <taxon>Spermatophyta</taxon>
        <taxon>Magnoliopsida</taxon>
        <taxon>eudicotyledons</taxon>
        <taxon>Gunneridae</taxon>
        <taxon>Pentapetalae</taxon>
        <taxon>rosids</taxon>
        <taxon>malvids</taxon>
        <taxon>Brassicales</taxon>
        <taxon>Brassicaceae</taxon>
        <taxon>Brassiceae</taxon>
        <taxon>Brassica</taxon>
    </lineage>
</organism>
<sequence length="134" mass="15077">VLPIDAFIPPNQTCSKAPLKKNCRIFLVSPHSSPSLKRHVFSECYTLKRLNRLSNLFEVFSCFLFRFVLLPCFAEDLISSNPLSFSAFTSNAFSNTSSYHHCSAGCIPWFPRPVCYTVSCCGCELHTMATLIKI</sequence>
<name>A0A816RFD6_BRANA</name>
<dbReference type="EMBL" id="HG994365">
    <property type="protein sequence ID" value="CAF2074406.1"/>
    <property type="molecule type" value="Genomic_DNA"/>
</dbReference>
<gene>
    <name evidence="1" type="ORF">DARMORV10_C01P32320.1</name>
</gene>
<accession>A0A816RFD6</accession>
<evidence type="ECO:0000313" key="1">
    <source>
        <dbReference type="EMBL" id="CAF2074406.1"/>
    </source>
</evidence>
<dbReference type="Proteomes" id="UP001295469">
    <property type="component" value="Chromosome C01"/>
</dbReference>
<feature type="non-terminal residue" evidence="1">
    <location>
        <position position="1"/>
    </location>
</feature>
<proteinExistence type="predicted"/>
<dbReference type="AlphaFoldDB" id="A0A816RFD6"/>
<reference evidence="1" key="1">
    <citation type="submission" date="2021-01" db="EMBL/GenBank/DDBJ databases">
        <authorList>
            <consortium name="Genoscope - CEA"/>
            <person name="William W."/>
        </authorList>
    </citation>
    <scope>NUCLEOTIDE SEQUENCE</scope>
</reference>
<protein>
    <submittedName>
        <fullName evidence="1">(rape) hypothetical protein</fullName>
    </submittedName>
</protein>